<dbReference type="PANTHER" id="PTHR12126:SF11">
    <property type="entry name" value="NADH DEHYDROGENASE [UBIQUINONE] 1 ALPHA SUBCOMPLEX SUBUNIT 9, MITOCHONDRIAL"/>
    <property type="match status" value="1"/>
</dbReference>
<keyword evidence="3" id="KW-1185">Reference proteome</keyword>
<reference evidence="2 3" key="1">
    <citation type="submission" date="2023-11" db="EMBL/GenBank/DDBJ databases">
        <title>Analysis of the Genomes of Mucilaginibacter gossypii cycad 4 and M. sabulilitoris SNA2: microbes with the potential for plant growth promotion.</title>
        <authorList>
            <person name="Hirsch A.M."/>
            <person name="Humm E."/>
            <person name="Rubbi M."/>
            <person name="Del Vecchio G."/>
            <person name="Ha S.M."/>
            <person name="Pellegrini M."/>
            <person name="Gunsalus R.P."/>
        </authorList>
    </citation>
    <scope>NUCLEOTIDE SEQUENCE [LARGE SCALE GENOMIC DNA]</scope>
    <source>
        <strain evidence="2 3">SNA2</strain>
    </source>
</reference>
<proteinExistence type="predicted"/>
<dbReference type="InterPro" id="IPR016040">
    <property type="entry name" value="NAD(P)-bd_dom"/>
</dbReference>
<organism evidence="2 3">
    <name type="scientific">Mucilaginibacter sabulilitoris</name>
    <dbReference type="NCBI Taxonomy" id="1173583"/>
    <lineage>
        <taxon>Bacteria</taxon>
        <taxon>Pseudomonadati</taxon>
        <taxon>Bacteroidota</taxon>
        <taxon>Sphingobacteriia</taxon>
        <taxon>Sphingobacteriales</taxon>
        <taxon>Sphingobacteriaceae</taxon>
        <taxon>Mucilaginibacter</taxon>
    </lineage>
</organism>
<dbReference type="InterPro" id="IPR036291">
    <property type="entry name" value="NAD(P)-bd_dom_sf"/>
</dbReference>
<dbReference type="InterPro" id="IPR021295">
    <property type="entry name" value="DUF2867"/>
</dbReference>
<gene>
    <name evidence="2" type="ORF">SNE25_29035</name>
</gene>
<evidence type="ECO:0000313" key="2">
    <source>
        <dbReference type="EMBL" id="WPU93368.1"/>
    </source>
</evidence>
<evidence type="ECO:0000259" key="1">
    <source>
        <dbReference type="Pfam" id="PF13460"/>
    </source>
</evidence>
<dbReference type="Pfam" id="PF13460">
    <property type="entry name" value="NAD_binding_10"/>
    <property type="match status" value="1"/>
</dbReference>
<dbReference type="Proteomes" id="UP001324380">
    <property type="component" value="Chromosome"/>
</dbReference>
<feature type="domain" description="NAD(P)-binding" evidence="1">
    <location>
        <begin position="22"/>
        <end position="159"/>
    </location>
</feature>
<dbReference type="PANTHER" id="PTHR12126">
    <property type="entry name" value="NADH-UBIQUINONE OXIDOREDUCTASE 39 KDA SUBUNIT-RELATED"/>
    <property type="match status" value="1"/>
</dbReference>
<evidence type="ECO:0000313" key="3">
    <source>
        <dbReference type="Proteomes" id="UP001324380"/>
    </source>
</evidence>
<dbReference type="Pfam" id="PF11066">
    <property type="entry name" value="DUF2867"/>
    <property type="match status" value="1"/>
</dbReference>
<sequence>MSILKHPAFFVVPHNMRVLLAGANGYIGTRLIPILLEKGHDVVCLVRDKRRFHEHSEFSDRVSLVTGDLLREASIEAFPKDIDAAYYLVHSMAQTHDFAALEALSAYNFVHALDKTNCRQTIFLSGISNADNLSKHLESRKHVEEVLKEGHSALTVLRAAIIIGSGSASFEIIRDLTEKLPVMTVPRWVNTCCQPIAIRDVLGYLEGVMLNEKTFNRAFDIGGPDILSFKQMMLTYAKVRKLKRHIITIPFLSPRISSYWLYFVTSVSYTLAQSLVNSMKNETIMHDHAIDDVVQRQCVTYEEALNLAFVKIEQNSIVSSWKDALNNGYLNSGFMDQIKVPQNGTLEYKVKMPFERGSDEVFTNFMSIGGNRGWYYWDWIWNIRGFLDKIFGGVGSRRGRTSSINISPGDVIDFWRVLLADKQGKRLLLYAEMKLPGEAWLEFKIIERNGQKKLSQVATFRPNGVWGRLYWYAMWPFHLFIFNGMAREIVHYGEGV</sequence>
<dbReference type="SUPFAM" id="SSF51735">
    <property type="entry name" value="NAD(P)-binding Rossmann-fold domains"/>
    <property type="match status" value="1"/>
</dbReference>
<dbReference type="Gene3D" id="3.40.50.720">
    <property type="entry name" value="NAD(P)-binding Rossmann-like Domain"/>
    <property type="match status" value="1"/>
</dbReference>
<dbReference type="InterPro" id="IPR051207">
    <property type="entry name" value="ComplexI_NDUFA9_subunit"/>
</dbReference>
<dbReference type="RefSeq" id="WP_321562504.1">
    <property type="nucleotide sequence ID" value="NZ_CP139558.1"/>
</dbReference>
<name>A0ABZ0TMG4_9SPHI</name>
<dbReference type="EMBL" id="CP139558">
    <property type="protein sequence ID" value="WPU93368.1"/>
    <property type="molecule type" value="Genomic_DNA"/>
</dbReference>
<accession>A0ABZ0TMG4</accession>
<protein>
    <submittedName>
        <fullName evidence="2">SDR family oxidoreductase</fullName>
    </submittedName>
</protein>